<dbReference type="GO" id="GO:0004792">
    <property type="term" value="F:thiosulfate-cyanide sulfurtransferase activity"/>
    <property type="evidence" value="ECO:0007669"/>
    <property type="project" value="TreeGrafter"/>
</dbReference>
<dbReference type="InterPro" id="IPR001763">
    <property type="entry name" value="Rhodanese-like_dom"/>
</dbReference>
<feature type="domain" description="Rhodanese" evidence="1">
    <location>
        <begin position="28"/>
        <end position="126"/>
    </location>
</feature>
<evidence type="ECO:0000313" key="3">
    <source>
        <dbReference type="Proteomes" id="UP000006671"/>
    </source>
</evidence>
<dbReference type="InParanoid" id="D2VTC3"/>
<organism evidence="3">
    <name type="scientific">Naegleria gruberi</name>
    <name type="common">Amoeba</name>
    <dbReference type="NCBI Taxonomy" id="5762"/>
    <lineage>
        <taxon>Eukaryota</taxon>
        <taxon>Discoba</taxon>
        <taxon>Heterolobosea</taxon>
        <taxon>Tetramitia</taxon>
        <taxon>Eutetramitia</taxon>
        <taxon>Vahlkampfiidae</taxon>
        <taxon>Naegleria</taxon>
    </lineage>
</organism>
<protein>
    <submittedName>
        <fullName evidence="2">Predicted protein</fullName>
    </submittedName>
</protein>
<dbReference type="PANTHER" id="PTHR44086">
    <property type="entry name" value="THIOSULFATE SULFURTRANSFERASE RDL2, MITOCHONDRIAL-RELATED"/>
    <property type="match status" value="1"/>
</dbReference>
<evidence type="ECO:0000313" key="2">
    <source>
        <dbReference type="EMBL" id="EFC39836.1"/>
    </source>
</evidence>
<dbReference type="GeneID" id="8854390"/>
<dbReference type="GO" id="GO:0005739">
    <property type="term" value="C:mitochondrion"/>
    <property type="evidence" value="ECO:0007669"/>
    <property type="project" value="TreeGrafter"/>
</dbReference>
<sequence length="126" mass="14490">MEELLKTFTNGIISKKQLKELIESSSPSSVKYFLFDVRSEQEANGIFHPILPTAVNIPIYHLEPIFEMDDEDFKSQLGIEKPKSDDLIIVYCEHGIRSAMAQQVLIEEYGYSNVINYRGSAHDWYS</sequence>
<dbReference type="eggNOG" id="KOG1530">
    <property type="taxonomic scope" value="Eukaryota"/>
</dbReference>
<accession>D2VTC3</accession>
<proteinExistence type="predicted"/>
<reference evidence="2 3" key="1">
    <citation type="journal article" date="2010" name="Cell">
        <title>The genome of Naegleria gruberi illuminates early eukaryotic versatility.</title>
        <authorList>
            <person name="Fritz-Laylin L.K."/>
            <person name="Prochnik S.E."/>
            <person name="Ginger M.L."/>
            <person name="Dacks J.B."/>
            <person name="Carpenter M.L."/>
            <person name="Field M.C."/>
            <person name="Kuo A."/>
            <person name="Paredez A."/>
            <person name="Chapman J."/>
            <person name="Pham J."/>
            <person name="Shu S."/>
            <person name="Neupane R."/>
            <person name="Cipriano M."/>
            <person name="Mancuso J."/>
            <person name="Tu H."/>
            <person name="Salamov A."/>
            <person name="Lindquist E."/>
            <person name="Shapiro H."/>
            <person name="Lucas S."/>
            <person name="Grigoriev I.V."/>
            <person name="Cande W.Z."/>
            <person name="Fulton C."/>
            <person name="Rokhsar D.S."/>
            <person name="Dawson S.C."/>
        </authorList>
    </citation>
    <scope>NUCLEOTIDE SEQUENCE [LARGE SCALE GENOMIC DNA]</scope>
    <source>
        <strain evidence="2 3">NEG-M</strain>
    </source>
</reference>
<dbReference type="PANTHER" id="PTHR44086:SF10">
    <property type="entry name" value="THIOSULFATE SULFURTRANSFERASE_RHODANESE-LIKE DOMAIN-CONTAINING PROTEIN 3"/>
    <property type="match status" value="1"/>
</dbReference>
<dbReference type="PROSITE" id="PS50206">
    <property type="entry name" value="RHODANESE_3"/>
    <property type="match status" value="1"/>
</dbReference>
<dbReference type="Gene3D" id="3.40.250.10">
    <property type="entry name" value="Rhodanese-like domain"/>
    <property type="match status" value="1"/>
</dbReference>
<dbReference type="OrthoDB" id="566238at2759"/>
<keyword evidence="3" id="KW-1185">Reference proteome</keyword>
<dbReference type="SMART" id="SM00450">
    <property type="entry name" value="RHOD"/>
    <property type="match status" value="1"/>
</dbReference>
<dbReference type="AlphaFoldDB" id="D2VTC3"/>
<dbReference type="Pfam" id="PF00581">
    <property type="entry name" value="Rhodanese"/>
    <property type="match status" value="1"/>
</dbReference>
<gene>
    <name evidence="2" type="ORF">NAEGRDRAFT_72249</name>
</gene>
<dbReference type="InterPro" id="IPR036873">
    <property type="entry name" value="Rhodanese-like_dom_sf"/>
</dbReference>
<evidence type="ECO:0000259" key="1">
    <source>
        <dbReference type="PROSITE" id="PS50206"/>
    </source>
</evidence>
<dbReference type="OMA" id="GSAHDWY"/>
<name>D2VTC3_NAEGR</name>
<dbReference type="SUPFAM" id="SSF52821">
    <property type="entry name" value="Rhodanese/Cell cycle control phosphatase"/>
    <property type="match status" value="1"/>
</dbReference>
<dbReference type="KEGG" id="ngr:NAEGRDRAFT_72249"/>
<dbReference type="VEuPathDB" id="AmoebaDB:NAEGRDRAFT_72249"/>
<dbReference type="RefSeq" id="XP_002672580.1">
    <property type="nucleotide sequence ID" value="XM_002672534.1"/>
</dbReference>
<dbReference type="EMBL" id="GG738896">
    <property type="protein sequence ID" value="EFC39836.1"/>
    <property type="molecule type" value="Genomic_DNA"/>
</dbReference>
<dbReference type="Proteomes" id="UP000006671">
    <property type="component" value="Unassembled WGS sequence"/>
</dbReference>